<dbReference type="SUPFAM" id="SSF48403">
    <property type="entry name" value="Ankyrin repeat"/>
    <property type="match status" value="1"/>
</dbReference>
<dbReference type="Gene3D" id="1.25.40.20">
    <property type="entry name" value="Ankyrin repeat-containing domain"/>
    <property type="match status" value="1"/>
</dbReference>
<dbReference type="InterPro" id="IPR051637">
    <property type="entry name" value="Ank_repeat_dom-contain_49"/>
</dbReference>
<dbReference type="PANTHER" id="PTHR24180:SF45">
    <property type="entry name" value="POLY [ADP-RIBOSE] POLYMERASE TANKYRASE"/>
    <property type="match status" value="1"/>
</dbReference>
<evidence type="ECO:0000313" key="3">
    <source>
        <dbReference type="EMBL" id="MCW0953870.1"/>
    </source>
</evidence>
<organism evidence="3 4">
    <name type="scientific">Weissella ceti</name>
    <dbReference type="NCBI Taxonomy" id="759620"/>
    <lineage>
        <taxon>Bacteria</taxon>
        <taxon>Bacillati</taxon>
        <taxon>Bacillota</taxon>
        <taxon>Bacilli</taxon>
        <taxon>Lactobacillales</taxon>
        <taxon>Lactobacillaceae</taxon>
        <taxon>Weissella</taxon>
    </lineage>
</organism>
<evidence type="ECO:0000256" key="1">
    <source>
        <dbReference type="ARBA" id="ARBA00022737"/>
    </source>
</evidence>
<dbReference type="EMBL" id="JAOZFE010000013">
    <property type="protein sequence ID" value="MCW0953870.1"/>
    <property type="molecule type" value="Genomic_DNA"/>
</dbReference>
<keyword evidence="4" id="KW-1185">Reference proteome</keyword>
<dbReference type="InterPro" id="IPR036770">
    <property type="entry name" value="Ankyrin_rpt-contain_sf"/>
</dbReference>
<dbReference type="InterPro" id="IPR002110">
    <property type="entry name" value="Ankyrin_rpt"/>
</dbReference>
<name>A0ABT3E627_9LACO</name>
<evidence type="ECO:0000256" key="2">
    <source>
        <dbReference type="ARBA" id="ARBA00023043"/>
    </source>
</evidence>
<dbReference type="PANTHER" id="PTHR24180">
    <property type="entry name" value="CYCLIN-DEPENDENT KINASE INHIBITOR 2C-RELATED"/>
    <property type="match status" value="1"/>
</dbReference>
<dbReference type="RefSeq" id="WP_213409508.1">
    <property type="nucleotide sequence ID" value="NZ_CP074441.1"/>
</dbReference>
<protein>
    <submittedName>
        <fullName evidence="3">Ankyrin repeat domain-containing protein</fullName>
    </submittedName>
</protein>
<accession>A0ABT3E627</accession>
<keyword evidence="2" id="KW-0040">ANK repeat</keyword>
<proteinExistence type="predicted"/>
<reference evidence="3 4" key="1">
    <citation type="submission" date="2022-10" db="EMBL/GenBank/DDBJ databases">
        <title>Weissella fermenti sp. nov., isolated from fermented cabbage.</title>
        <authorList>
            <person name="Lee J.K."/>
            <person name="Baek J.H."/>
            <person name="Choi D.G."/>
            <person name="Kim J.M."/>
            <person name="Jeon C.O."/>
        </authorList>
    </citation>
    <scope>NUCLEOTIDE SEQUENCE [LARGE SCALE GENOMIC DNA]</scope>
    <source>
        <strain evidence="3 4">KACC 18534</strain>
    </source>
</reference>
<dbReference type="Pfam" id="PF13637">
    <property type="entry name" value="Ank_4"/>
    <property type="match status" value="1"/>
</dbReference>
<keyword evidence="1" id="KW-0677">Repeat</keyword>
<gene>
    <name evidence="3" type="ORF">OIT44_07380</name>
</gene>
<dbReference type="Proteomes" id="UP001526225">
    <property type="component" value="Unassembled WGS sequence"/>
</dbReference>
<comment type="caution">
    <text evidence="3">The sequence shown here is derived from an EMBL/GenBank/DDBJ whole genome shotgun (WGS) entry which is preliminary data.</text>
</comment>
<sequence length="184" mass="21053">MMELSTIANLSVIEFKQAVIQEQAYNLVDDYNGSSLLQLVISQQESDGYQATDIYDKSEFLLMHGANINHQSDDGRTALHDFFFEVPRPTVEHENKIVDLLLSHKIDVNLQDKFGATAFQYAITNNALSTKENETMYTKMLQAGANYTLNDNFNHNILYYCHEFSERKAVLSLIEMYGQYSLSD</sequence>
<evidence type="ECO:0000313" key="4">
    <source>
        <dbReference type="Proteomes" id="UP001526225"/>
    </source>
</evidence>